<feature type="compositionally biased region" description="Acidic residues" evidence="9">
    <location>
        <begin position="752"/>
        <end position="767"/>
    </location>
</feature>
<dbReference type="GO" id="GO:0071035">
    <property type="term" value="P:nuclear polyadenylation-dependent rRNA catabolic process"/>
    <property type="evidence" value="ECO:0007669"/>
    <property type="project" value="TreeGrafter"/>
</dbReference>
<evidence type="ECO:0000256" key="8">
    <source>
        <dbReference type="ARBA" id="ARBA00043957"/>
    </source>
</evidence>
<dbReference type="InterPro" id="IPR045092">
    <property type="entry name" value="Rrp6-like"/>
</dbReference>
<dbReference type="Proteomes" id="UP001201980">
    <property type="component" value="Unassembled WGS sequence"/>
</dbReference>
<keyword evidence="6 11" id="KW-0269">Exonuclease</keyword>
<dbReference type="PANTHER" id="PTHR12124">
    <property type="entry name" value="POLYMYOSITIS/SCLERODERMA AUTOANTIGEN-RELATED"/>
    <property type="match status" value="1"/>
</dbReference>
<dbReference type="InterPro" id="IPR036397">
    <property type="entry name" value="RNaseH_sf"/>
</dbReference>
<dbReference type="InterPro" id="IPR002121">
    <property type="entry name" value="HRDC_dom"/>
</dbReference>
<comment type="subcellular location">
    <subcellularLocation>
        <location evidence="1">Nucleus</location>
    </subcellularLocation>
</comment>
<keyword evidence="5" id="KW-0271">Exosome</keyword>
<dbReference type="GO" id="GO:0071036">
    <property type="term" value="P:nuclear polyadenylation-dependent snoRNA catabolic process"/>
    <property type="evidence" value="ECO:0007669"/>
    <property type="project" value="TreeGrafter"/>
</dbReference>
<dbReference type="Pfam" id="PF01612">
    <property type="entry name" value="DNA_pol_A_exo1"/>
    <property type="match status" value="1"/>
</dbReference>
<keyword evidence="3" id="KW-0540">Nuclease</keyword>
<evidence type="ECO:0000313" key="11">
    <source>
        <dbReference type="EMBL" id="KAJ2899079.1"/>
    </source>
</evidence>
<keyword evidence="2" id="KW-0698">rRNA processing</keyword>
<dbReference type="GO" id="GO:0071038">
    <property type="term" value="P:TRAMP-dependent tRNA surveillance pathway"/>
    <property type="evidence" value="ECO:0007669"/>
    <property type="project" value="TreeGrafter"/>
</dbReference>
<dbReference type="EMBL" id="JAKWBI020000208">
    <property type="protein sequence ID" value="KAJ2899079.1"/>
    <property type="molecule type" value="Genomic_DNA"/>
</dbReference>
<feature type="compositionally biased region" description="Basic and acidic residues" evidence="9">
    <location>
        <begin position="768"/>
        <end position="777"/>
    </location>
</feature>
<dbReference type="Pfam" id="PF08066">
    <property type="entry name" value="PMC2NT"/>
    <property type="match status" value="1"/>
</dbReference>
<keyword evidence="7" id="KW-0539">Nucleus</keyword>
<gene>
    <name evidence="11" type="ORF">MKZ38_003435</name>
</gene>
<feature type="region of interest" description="Disordered" evidence="9">
    <location>
        <begin position="728"/>
        <end position="834"/>
    </location>
</feature>
<evidence type="ECO:0000256" key="9">
    <source>
        <dbReference type="SAM" id="MobiDB-lite"/>
    </source>
</evidence>
<feature type="compositionally biased region" description="Basic residues" evidence="9">
    <location>
        <begin position="801"/>
        <end position="811"/>
    </location>
</feature>
<dbReference type="GO" id="GO:0000467">
    <property type="term" value="P:exonucleolytic trimming to generate mature 3'-end of 5.8S rRNA from tricistronic rRNA transcript (SSU-rRNA, 5.8S rRNA, LSU-rRNA)"/>
    <property type="evidence" value="ECO:0007669"/>
    <property type="project" value="InterPro"/>
</dbReference>
<dbReference type="PANTHER" id="PTHR12124:SF47">
    <property type="entry name" value="EXOSOME COMPONENT 10"/>
    <property type="match status" value="1"/>
</dbReference>
<evidence type="ECO:0000256" key="6">
    <source>
        <dbReference type="ARBA" id="ARBA00022839"/>
    </source>
</evidence>
<dbReference type="PROSITE" id="PS50967">
    <property type="entry name" value="HRDC"/>
    <property type="match status" value="1"/>
</dbReference>
<comment type="caution">
    <text evidence="11">The sequence shown here is derived from an EMBL/GenBank/DDBJ whole genome shotgun (WGS) entry which is preliminary data.</text>
</comment>
<dbReference type="GO" id="GO:0071037">
    <property type="term" value="P:nuclear polyadenylation-dependent snRNA catabolic process"/>
    <property type="evidence" value="ECO:0007669"/>
    <property type="project" value="TreeGrafter"/>
</dbReference>
<feature type="compositionally biased region" description="Basic and acidic residues" evidence="9">
    <location>
        <begin position="894"/>
        <end position="910"/>
    </location>
</feature>
<evidence type="ECO:0000259" key="10">
    <source>
        <dbReference type="PROSITE" id="PS50967"/>
    </source>
</evidence>
<dbReference type="AlphaFoldDB" id="A0AAD5WRS1"/>
<keyword evidence="4" id="KW-0378">Hydrolase</keyword>
<reference evidence="11" key="1">
    <citation type="submission" date="2022-07" db="EMBL/GenBank/DDBJ databases">
        <title>Draft genome sequence of Zalerion maritima ATCC 34329, a (micro)plastics degrading marine fungus.</title>
        <authorList>
            <person name="Paco A."/>
            <person name="Goncalves M.F.M."/>
            <person name="Rocha-Santos T.A.P."/>
            <person name="Alves A."/>
        </authorList>
    </citation>
    <scope>NUCLEOTIDE SEQUENCE</scope>
    <source>
        <strain evidence="11">ATCC 34329</strain>
    </source>
</reference>
<proteinExistence type="inferred from homology"/>
<dbReference type="Pfam" id="PF00570">
    <property type="entry name" value="HRDC"/>
    <property type="match status" value="1"/>
</dbReference>
<dbReference type="GO" id="GO:0000166">
    <property type="term" value="F:nucleotide binding"/>
    <property type="evidence" value="ECO:0007669"/>
    <property type="project" value="InterPro"/>
</dbReference>
<feature type="domain" description="HRDC" evidence="10">
    <location>
        <begin position="527"/>
        <end position="607"/>
    </location>
</feature>
<feature type="region of interest" description="Disordered" evidence="9">
    <location>
        <begin position="868"/>
        <end position="917"/>
    </location>
</feature>
<dbReference type="GO" id="GO:0071051">
    <property type="term" value="P:poly(A)-dependent snoRNA 3'-end processing"/>
    <property type="evidence" value="ECO:0007669"/>
    <property type="project" value="TreeGrafter"/>
</dbReference>
<dbReference type="InterPro" id="IPR049559">
    <property type="entry name" value="Rrp6p-like_exo"/>
</dbReference>
<feature type="compositionally biased region" description="Polar residues" evidence="9">
    <location>
        <begin position="733"/>
        <end position="745"/>
    </location>
</feature>
<dbReference type="InterPro" id="IPR012588">
    <property type="entry name" value="Exosome-assoc_fac_Rrp6_N"/>
</dbReference>
<evidence type="ECO:0000256" key="5">
    <source>
        <dbReference type="ARBA" id="ARBA00022835"/>
    </source>
</evidence>
<dbReference type="GO" id="GO:0000175">
    <property type="term" value="F:3'-5'-RNA exonuclease activity"/>
    <property type="evidence" value="ECO:0007669"/>
    <property type="project" value="InterPro"/>
</dbReference>
<dbReference type="InterPro" id="IPR010997">
    <property type="entry name" value="HRDC-like_sf"/>
</dbReference>
<evidence type="ECO:0000256" key="4">
    <source>
        <dbReference type="ARBA" id="ARBA00022801"/>
    </source>
</evidence>
<dbReference type="SMART" id="SM00341">
    <property type="entry name" value="HRDC"/>
    <property type="match status" value="1"/>
</dbReference>
<dbReference type="GO" id="GO:0071044">
    <property type="term" value="P:histone mRNA catabolic process"/>
    <property type="evidence" value="ECO:0007669"/>
    <property type="project" value="TreeGrafter"/>
</dbReference>
<protein>
    <submittedName>
        <fullName evidence="11">Exosome complex exonuclease rrp protein</fullName>
    </submittedName>
</protein>
<evidence type="ECO:0000313" key="12">
    <source>
        <dbReference type="Proteomes" id="UP001201980"/>
    </source>
</evidence>
<dbReference type="GO" id="GO:0071039">
    <property type="term" value="P:nuclear polyadenylation-dependent CUT catabolic process"/>
    <property type="evidence" value="ECO:0007669"/>
    <property type="project" value="TreeGrafter"/>
</dbReference>
<dbReference type="GO" id="GO:0003727">
    <property type="term" value="F:single-stranded RNA binding"/>
    <property type="evidence" value="ECO:0007669"/>
    <property type="project" value="TreeGrafter"/>
</dbReference>
<dbReference type="Gene3D" id="1.10.150.80">
    <property type="entry name" value="HRDC domain"/>
    <property type="match status" value="1"/>
</dbReference>
<dbReference type="CDD" id="cd06147">
    <property type="entry name" value="Rrp6p_like_exo"/>
    <property type="match status" value="1"/>
</dbReference>
<accession>A0AAD5WRS1</accession>
<sequence length="917" mass="104159">MTSQDFKSTEDKIKSSLLALTRSINKVAKEDLSFQRRVHPEVASQLDDANERLVDLASGLLKSATKNTDLRTPRLDDVDDIDLRWRGIVDVVDSLLEKADTTLDEYTGLVKRQELQAINAADTTLRPAQKQNLRSGVLSYSLRHANISKPQLKFERKPDNYESPWRPILNVKPHAKVSLEDSLQLFTHEGKTTATRYAQRPPPWTQRYQKQQSIDANLGSRGQRAECKGNKQQERPAKQHDGPAPRSAGSSHHGPWQKQRVTNPKLRYRNPYEQEIHDVQFPNHVYAKQPPIHYLPSESTAATWVDTFEGVLEMLEELKKAKEIAVDLEHHDYRTYIGLTSLMQISTREQDWIVDTLKPWRHRLEVLNEVFADPKILKVFHGCFMDMIWLQRDLGLYVVNLFDTGAACEALEFPGRSLAYLLKRFVDFDADKKYQLADWRIRPIPEEMLYYARSDTHYLLYIYDHLRNALIDASDPEKPAENRVTWVMNKSKEYALQIYEGHDYGEDGKGPMGWYKQLYKINPPKYTDNQFAVYRAVHKWRDDLARADDEDPAYIMPHHAVFDISRHIPTDLRALISLLGHASHGAKPKIQELLSVVQQAASNPNPPSFKAAFYASGSASAGHPGSQPQAPQEEAVVAQIQRSTRSQLFGDVPLSSVWDDQSSKVTNNMQGVKIPVPWAKYVTGFTAEEALETPKIADLTMDAPASAPVLEQEPQVEAQQVFTLRTGRKRKSQALNEEVVSSEQVDTSSSDPDTDLDSEDDSEEDGENEKSKEEDVKMTGSSAAEEYFELTDPEGEASSSKKTKKKKKKAKASIADGTPIQPSDGGKATEKIRKSQYTAIKKKQKELKKAKAEQKRAEDYEAFDYSKAKSVIKGDKSKRENRGKKEKKLFNKNLEGDIKPARRMNYEKSGKSQTFKN</sequence>
<dbReference type="SMART" id="SM00474">
    <property type="entry name" value="35EXOc"/>
    <property type="match status" value="1"/>
</dbReference>
<evidence type="ECO:0000256" key="3">
    <source>
        <dbReference type="ARBA" id="ARBA00022722"/>
    </source>
</evidence>
<feature type="compositionally biased region" description="Basic and acidic residues" evidence="9">
    <location>
        <begin position="223"/>
        <end position="243"/>
    </location>
</feature>
<comment type="similarity">
    <text evidence="8">Belongs to the exosome component 10/RRP6 family.</text>
</comment>
<organism evidence="11 12">
    <name type="scientific">Zalerion maritima</name>
    <dbReference type="NCBI Taxonomy" id="339359"/>
    <lineage>
        <taxon>Eukaryota</taxon>
        <taxon>Fungi</taxon>
        <taxon>Dikarya</taxon>
        <taxon>Ascomycota</taxon>
        <taxon>Pezizomycotina</taxon>
        <taxon>Sordariomycetes</taxon>
        <taxon>Lulworthiomycetidae</taxon>
        <taxon>Lulworthiales</taxon>
        <taxon>Lulworthiaceae</taxon>
        <taxon>Zalerion</taxon>
    </lineage>
</organism>
<evidence type="ECO:0000256" key="2">
    <source>
        <dbReference type="ARBA" id="ARBA00022552"/>
    </source>
</evidence>
<dbReference type="SUPFAM" id="SSF47819">
    <property type="entry name" value="HRDC-like"/>
    <property type="match status" value="1"/>
</dbReference>
<feature type="compositionally biased region" description="Acidic residues" evidence="9">
    <location>
        <begin position="786"/>
        <end position="795"/>
    </location>
</feature>
<dbReference type="Gene3D" id="3.30.420.10">
    <property type="entry name" value="Ribonuclease H-like superfamily/Ribonuclease H"/>
    <property type="match status" value="1"/>
</dbReference>
<feature type="compositionally biased region" description="Basic and acidic residues" evidence="9">
    <location>
        <begin position="868"/>
        <end position="880"/>
    </location>
</feature>
<keyword evidence="12" id="KW-1185">Reference proteome</keyword>
<name>A0AAD5WRS1_9PEZI</name>
<dbReference type="InterPro" id="IPR044876">
    <property type="entry name" value="HRDC_dom_sf"/>
</dbReference>
<evidence type="ECO:0000256" key="7">
    <source>
        <dbReference type="ARBA" id="ARBA00023242"/>
    </source>
</evidence>
<dbReference type="GO" id="GO:0005730">
    <property type="term" value="C:nucleolus"/>
    <property type="evidence" value="ECO:0007669"/>
    <property type="project" value="TreeGrafter"/>
</dbReference>
<evidence type="ECO:0000256" key="1">
    <source>
        <dbReference type="ARBA" id="ARBA00004123"/>
    </source>
</evidence>
<dbReference type="SUPFAM" id="SSF53098">
    <property type="entry name" value="Ribonuclease H-like"/>
    <property type="match status" value="1"/>
</dbReference>
<dbReference type="GO" id="GO:0000176">
    <property type="term" value="C:nuclear exosome (RNase complex)"/>
    <property type="evidence" value="ECO:0007669"/>
    <property type="project" value="InterPro"/>
</dbReference>
<dbReference type="InterPro" id="IPR002562">
    <property type="entry name" value="3'-5'_exonuclease_dom"/>
</dbReference>
<dbReference type="GO" id="GO:0071040">
    <property type="term" value="P:nuclear polyadenylation-dependent antisense transcript catabolic process"/>
    <property type="evidence" value="ECO:0007669"/>
    <property type="project" value="TreeGrafter"/>
</dbReference>
<feature type="region of interest" description="Disordered" evidence="9">
    <location>
        <begin position="216"/>
        <end position="266"/>
    </location>
</feature>
<dbReference type="InterPro" id="IPR012337">
    <property type="entry name" value="RNaseH-like_sf"/>
</dbReference>